<feature type="region of interest" description="Disordered" evidence="1">
    <location>
        <begin position="1"/>
        <end position="58"/>
    </location>
</feature>
<proteinExistence type="predicted"/>
<organism evidence="2 3">
    <name type="scientific">Scleroderma citrinum Foug A</name>
    <dbReference type="NCBI Taxonomy" id="1036808"/>
    <lineage>
        <taxon>Eukaryota</taxon>
        <taxon>Fungi</taxon>
        <taxon>Dikarya</taxon>
        <taxon>Basidiomycota</taxon>
        <taxon>Agaricomycotina</taxon>
        <taxon>Agaricomycetes</taxon>
        <taxon>Agaricomycetidae</taxon>
        <taxon>Boletales</taxon>
        <taxon>Sclerodermatineae</taxon>
        <taxon>Sclerodermataceae</taxon>
        <taxon>Scleroderma</taxon>
    </lineage>
</organism>
<protein>
    <submittedName>
        <fullName evidence="2">Uncharacterized protein</fullName>
    </submittedName>
</protein>
<gene>
    <name evidence="2" type="ORF">SCLCIDRAFT_1220183</name>
</gene>
<sequence length="58" mass="5957">MGCQSDDDSSGGQGLFADGSSGREHADVVWGGEEGIPPSSAGDHPHVERPKHLCVGLQ</sequence>
<name>A0A0C3DJX0_9AGAM</name>
<evidence type="ECO:0000256" key="1">
    <source>
        <dbReference type="SAM" id="MobiDB-lite"/>
    </source>
</evidence>
<dbReference type="AlphaFoldDB" id="A0A0C3DJX0"/>
<keyword evidence="3" id="KW-1185">Reference proteome</keyword>
<accession>A0A0C3DJX0</accession>
<evidence type="ECO:0000313" key="2">
    <source>
        <dbReference type="EMBL" id="KIM56604.1"/>
    </source>
</evidence>
<dbReference type="InParanoid" id="A0A0C3DJX0"/>
<reference evidence="2 3" key="1">
    <citation type="submission" date="2014-04" db="EMBL/GenBank/DDBJ databases">
        <authorList>
            <consortium name="DOE Joint Genome Institute"/>
            <person name="Kuo A."/>
            <person name="Kohler A."/>
            <person name="Nagy L.G."/>
            <person name="Floudas D."/>
            <person name="Copeland A."/>
            <person name="Barry K.W."/>
            <person name="Cichocki N."/>
            <person name="Veneault-Fourrey C."/>
            <person name="LaButti K."/>
            <person name="Lindquist E.A."/>
            <person name="Lipzen A."/>
            <person name="Lundell T."/>
            <person name="Morin E."/>
            <person name="Murat C."/>
            <person name="Sun H."/>
            <person name="Tunlid A."/>
            <person name="Henrissat B."/>
            <person name="Grigoriev I.V."/>
            <person name="Hibbett D.S."/>
            <person name="Martin F."/>
            <person name="Nordberg H.P."/>
            <person name="Cantor M.N."/>
            <person name="Hua S.X."/>
        </authorList>
    </citation>
    <scope>NUCLEOTIDE SEQUENCE [LARGE SCALE GENOMIC DNA]</scope>
    <source>
        <strain evidence="2 3">Foug A</strain>
    </source>
</reference>
<reference evidence="3" key="2">
    <citation type="submission" date="2015-01" db="EMBL/GenBank/DDBJ databases">
        <title>Evolutionary Origins and Diversification of the Mycorrhizal Mutualists.</title>
        <authorList>
            <consortium name="DOE Joint Genome Institute"/>
            <consortium name="Mycorrhizal Genomics Consortium"/>
            <person name="Kohler A."/>
            <person name="Kuo A."/>
            <person name="Nagy L.G."/>
            <person name="Floudas D."/>
            <person name="Copeland A."/>
            <person name="Barry K.W."/>
            <person name="Cichocki N."/>
            <person name="Veneault-Fourrey C."/>
            <person name="LaButti K."/>
            <person name="Lindquist E.A."/>
            <person name="Lipzen A."/>
            <person name="Lundell T."/>
            <person name="Morin E."/>
            <person name="Murat C."/>
            <person name="Riley R."/>
            <person name="Ohm R."/>
            <person name="Sun H."/>
            <person name="Tunlid A."/>
            <person name="Henrissat B."/>
            <person name="Grigoriev I.V."/>
            <person name="Hibbett D.S."/>
            <person name="Martin F."/>
        </authorList>
    </citation>
    <scope>NUCLEOTIDE SEQUENCE [LARGE SCALE GENOMIC DNA]</scope>
    <source>
        <strain evidence="3">Foug A</strain>
    </source>
</reference>
<dbReference type="HOGENOM" id="CLU_2980382_0_0_1"/>
<dbReference type="EMBL" id="KN822113">
    <property type="protein sequence ID" value="KIM56604.1"/>
    <property type="molecule type" value="Genomic_DNA"/>
</dbReference>
<evidence type="ECO:0000313" key="3">
    <source>
        <dbReference type="Proteomes" id="UP000053989"/>
    </source>
</evidence>
<dbReference type="Proteomes" id="UP000053989">
    <property type="component" value="Unassembled WGS sequence"/>
</dbReference>